<dbReference type="Proteomes" id="UP000266091">
    <property type="component" value="Unassembled WGS sequence"/>
</dbReference>
<sequence length="67" mass="7409">MISVILWVIAFILAAVLFMPLWSRIGPRVYALSRSHAVQIAGMAATFIITFIAARAVLQFLTALFTK</sequence>
<reference evidence="2 3" key="1">
    <citation type="journal article" date="2018" name="Int. J. Syst. Evol. Microbiol.">
        <title>Mesosutterella multiformis gen. nov., sp. nov., a member of the family Sutterellaceae and Sutterella megalosphaeroides sp. nov., isolated from human faeces.</title>
        <authorList>
            <person name="Sakamoto M."/>
            <person name="Ikeyama N."/>
            <person name="Kunihiro T."/>
            <person name="Iino T."/>
            <person name="Yuki M."/>
            <person name="Ohkuma M."/>
        </authorList>
    </citation>
    <scope>NUCLEOTIDE SEQUENCE [LARGE SCALE GENOMIC DNA]</scope>
    <source>
        <strain evidence="2 3">4NBBH2</strain>
    </source>
</reference>
<accession>A0A401LN79</accession>
<feature type="transmembrane region" description="Helical" evidence="1">
    <location>
        <begin position="37"/>
        <end position="58"/>
    </location>
</feature>
<dbReference type="OrthoDB" id="9922174at2"/>
<proteinExistence type="predicted"/>
<dbReference type="RefSeq" id="WP_022443243.1">
    <property type="nucleotide sequence ID" value="NZ_BGZJ01000001.1"/>
</dbReference>
<keyword evidence="3" id="KW-1185">Reference proteome</keyword>
<organism evidence="2 3">
    <name type="scientific">Mesosutterella multiformis</name>
    <dbReference type="NCBI Taxonomy" id="2259133"/>
    <lineage>
        <taxon>Bacteria</taxon>
        <taxon>Pseudomonadati</taxon>
        <taxon>Pseudomonadota</taxon>
        <taxon>Betaproteobacteria</taxon>
        <taxon>Burkholderiales</taxon>
        <taxon>Sutterellaceae</taxon>
        <taxon>Mesosutterella</taxon>
    </lineage>
</organism>
<protein>
    <recommendedName>
        <fullName evidence="4">DUF1146 domain-containing protein</fullName>
    </recommendedName>
</protein>
<comment type="caution">
    <text evidence="2">The sequence shown here is derived from an EMBL/GenBank/DDBJ whole genome shotgun (WGS) entry which is preliminary data.</text>
</comment>
<feature type="transmembrane region" description="Helical" evidence="1">
    <location>
        <begin position="6"/>
        <end position="25"/>
    </location>
</feature>
<evidence type="ECO:0000256" key="1">
    <source>
        <dbReference type="SAM" id="Phobius"/>
    </source>
</evidence>
<evidence type="ECO:0000313" key="3">
    <source>
        <dbReference type="Proteomes" id="UP000266091"/>
    </source>
</evidence>
<gene>
    <name evidence="2" type="ORF">MESMUL_12420</name>
</gene>
<keyword evidence="1" id="KW-0812">Transmembrane</keyword>
<dbReference type="EMBL" id="BGZJ01000001">
    <property type="protein sequence ID" value="GBO93888.1"/>
    <property type="molecule type" value="Genomic_DNA"/>
</dbReference>
<keyword evidence="1" id="KW-1133">Transmembrane helix</keyword>
<accession>A0A388SC53</accession>
<dbReference type="AlphaFoldDB" id="A0A388SC53"/>
<evidence type="ECO:0000313" key="2">
    <source>
        <dbReference type="EMBL" id="GBO93888.1"/>
    </source>
</evidence>
<evidence type="ECO:0008006" key="4">
    <source>
        <dbReference type="Google" id="ProtNLM"/>
    </source>
</evidence>
<name>A0A388SC53_9BURK</name>
<keyword evidence="1" id="KW-0472">Membrane</keyword>